<comment type="caution">
    <text evidence="3">The sequence shown here is derived from an EMBL/GenBank/DDBJ whole genome shotgun (WGS) entry which is preliminary data.</text>
</comment>
<dbReference type="InterPro" id="IPR006445">
    <property type="entry name" value="Phage-assoc_HI1409"/>
</dbReference>
<gene>
    <name evidence="3" type="ORF">C7959_13014</name>
</gene>
<evidence type="ECO:0000256" key="1">
    <source>
        <dbReference type="SAM" id="MobiDB-lite"/>
    </source>
</evidence>
<dbReference type="Proteomes" id="UP000295832">
    <property type="component" value="Unassembled WGS sequence"/>
</dbReference>
<reference evidence="3 4" key="1">
    <citation type="submission" date="2019-03" db="EMBL/GenBank/DDBJ databases">
        <title>Subsurface microbial communities from deep shales in Ohio and West Virginia, USA.</title>
        <authorList>
            <person name="Wrighton K."/>
        </authorList>
    </citation>
    <scope>NUCLEOTIDE SEQUENCE [LARGE SCALE GENOMIC DNA]</scope>
    <source>
        <strain evidence="3 4">MSL 6dP</strain>
    </source>
</reference>
<protein>
    <recommendedName>
        <fullName evidence="2">Anti-CBASS protein Acb1-like N-terminal domain-containing protein</fullName>
    </recommendedName>
</protein>
<evidence type="ECO:0000313" key="4">
    <source>
        <dbReference type="Proteomes" id="UP000295832"/>
    </source>
</evidence>
<dbReference type="AlphaFoldDB" id="A0A4R8H015"/>
<evidence type="ECO:0000313" key="3">
    <source>
        <dbReference type="EMBL" id="TDX48287.1"/>
    </source>
</evidence>
<sequence>MGQQGYSIGNVIKDEVRQDFMHSSNPNSSKGKSRLVSGRGDPLVSQRPNQGIKLTDEQVTNLYKTNRIFQNIIDIPAEDMTREWIDFQDTDKKLKKSILDKLNDLDAQPKINDMCEYERLRGDGFCSIGAREKGSLDIGKEINKKSLIDIDYIHAFSKMKVKDAAVNEDPFSKEYGEIEYYELKGENNSADTRLVHKDRILHHQVRTVEDELWGIPLIQSLYDPLVIFDNVAWSTGQIAYSLAFKVLKTDGVDIANRKDYAKRRAWYEAEFNSNSLAIIGKEDELSFVSPTGNINALKEIYNFTWEYLAGAARMPKSHLLGQAQGTITGGQFDSLNYYARIAGLQENFLRPHIEYLIDLLFWAKDSGVGKGSMDPVGKYNMTFNPLWKLDKETDAKIRKMVAETHKIYIDSSVFTPDEVRQGEFGKIGLLEKLDMSEEELDAIADTVEEARKKYQEGS</sequence>
<organism evidence="3 4">
    <name type="scientific">Orenia marismortui</name>
    <dbReference type="NCBI Taxonomy" id="46469"/>
    <lineage>
        <taxon>Bacteria</taxon>
        <taxon>Bacillati</taxon>
        <taxon>Bacillota</taxon>
        <taxon>Clostridia</taxon>
        <taxon>Halanaerobiales</taxon>
        <taxon>Halobacteroidaceae</taxon>
        <taxon>Orenia</taxon>
    </lineage>
</organism>
<dbReference type="RefSeq" id="WP_208324428.1">
    <property type="nucleotide sequence ID" value="NZ_SOEG01000030.1"/>
</dbReference>
<dbReference type="InterPro" id="IPR024459">
    <property type="entry name" value="Acb1-like_N"/>
</dbReference>
<feature type="compositionally biased region" description="Polar residues" evidence="1">
    <location>
        <begin position="21"/>
        <end position="30"/>
    </location>
</feature>
<dbReference type="NCBIfam" id="TIGR01555">
    <property type="entry name" value="phge_rel_HI1409"/>
    <property type="match status" value="1"/>
</dbReference>
<accession>A0A4R8H015</accession>
<name>A0A4R8H015_9FIRM</name>
<feature type="domain" description="Anti-CBASS protein Acb1-like N-terminal" evidence="2">
    <location>
        <begin position="58"/>
        <end position="405"/>
    </location>
</feature>
<dbReference type="STRING" id="926561.GCA_000379025_03203"/>
<dbReference type="EMBL" id="SOEG01000030">
    <property type="protein sequence ID" value="TDX48287.1"/>
    <property type="molecule type" value="Genomic_DNA"/>
</dbReference>
<proteinExistence type="predicted"/>
<keyword evidence="4" id="KW-1185">Reference proteome</keyword>
<feature type="region of interest" description="Disordered" evidence="1">
    <location>
        <begin position="17"/>
        <end position="50"/>
    </location>
</feature>
<dbReference type="Pfam" id="PF06381">
    <property type="entry name" value="Phage_portal_3"/>
    <property type="match status" value="1"/>
</dbReference>
<evidence type="ECO:0000259" key="2">
    <source>
        <dbReference type="Pfam" id="PF06381"/>
    </source>
</evidence>